<reference evidence="1 2" key="1">
    <citation type="journal article" date="2008" name="J. Biotechnol.">
        <title>The genome of Xanthomonas campestris pv. campestris B100 and its use for the reconstruction of metabolic pathways involved in xanthan biosynthesis.</title>
        <authorList>
            <person name="Vorholter F.J."/>
            <person name="Schneiker S."/>
            <person name="Goesmann A."/>
            <person name="Krause L."/>
            <person name="Bekel T."/>
            <person name="Kaiser O."/>
            <person name="Linke B."/>
            <person name="Patschkowski T."/>
            <person name="Ruckert C."/>
            <person name="Schmid J."/>
            <person name="Sidhu V.K."/>
            <person name="Sieber V."/>
            <person name="Tauch A."/>
            <person name="Watt S.A."/>
            <person name="Weisshaar B."/>
            <person name="Becker A."/>
            <person name="Niehaus K."/>
            <person name="Puhler A."/>
        </authorList>
    </citation>
    <scope>NUCLEOTIDE SEQUENCE [LARGE SCALE GENOMIC DNA]</scope>
    <source>
        <strain evidence="1 2">B100</strain>
    </source>
</reference>
<evidence type="ECO:0000313" key="2">
    <source>
        <dbReference type="Proteomes" id="UP000001188"/>
    </source>
</evidence>
<dbReference type="EMBL" id="AM920689">
    <property type="protein sequence ID" value="CAP50866.1"/>
    <property type="molecule type" value="Genomic_DNA"/>
</dbReference>
<sequence length="64" mass="6965">MSWRTIAPSADDPERDVCSVSIAADSATPLWFEQSLLGGHAERDGGSMWPCMRWKAGAAIDVRT</sequence>
<organism evidence="1 2">
    <name type="scientific">Xanthomonas campestris pv. campestris (strain B100)</name>
    <dbReference type="NCBI Taxonomy" id="509169"/>
    <lineage>
        <taxon>Bacteria</taxon>
        <taxon>Pseudomonadati</taxon>
        <taxon>Pseudomonadota</taxon>
        <taxon>Gammaproteobacteria</taxon>
        <taxon>Lysobacterales</taxon>
        <taxon>Lysobacteraceae</taxon>
        <taxon>Xanthomonas</taxon>
    </lineage>
</organism>
<accession>B0RQY1</accession>
<proteinExistence type="predicted"/>
<gene>
    <name evidence="1" type="ORF">XCCB100_1516</name>
</gene>
<dbReference type="KEGG" id="xca:xcc-b100_1516"/>
<name>B0RQY1_XANCB</name>
<dbReference type="HOGENOM" id="CLU_2866737_0_0_6"/>
<dbReference type="AlphaFoldDB" id="B0RQY1"/>
<evidence type="ECO:0000313" key="1">
    <source>
        <dbReference type="EMBL" id="CAP50866.1"/>
    </source>
</evidence>
<protein>
    <submittedName>
        <fullName evidence="1">Uncharacterized protein</fullName>
    </submittedName>
</protein>
<dbReference type="Proteomes" id="UP000001188">
    <property type="component" value="Chromosome"/>
</dbReference>